<evidence type="ECO:0000256" key="1">
    <source>
        <dbReference type="ARBA" id="ARBA00003535"/>
    </source>
</evidence>
<dbReference type="PANTHER" id="PTHR32332">
    <property type="entry name" value="2-NITROPROPANE DIOXYGENASE"/>
    <property type="match status" value="1"/>
</dbReference>
<dbReference type="Pfam" id="PF03060">
    <property type="entry name" value="NMO"/>
    <property type="match status" value="1"/>
</dbReference>
<organism evidence="6 7">
    <name type="scientific">Alkalibacterium indicireducens</name>
    <dbReference type="NCBI Taxonomy" id="398758"/>
    <lineage>
        <taxon>Bacteria</taxon>
        <taxon>Bacillati</taxon>
        <taxon>Bacillota</taxon>
        <taxon>Bacilli</taxon>
        <taxon>Lactobacillales</taxon>
        <taxon>Carnobacteriaceae</taxon>
        <taxon>Alkalibacterium</taxon>
    </lineage>
</organism>
<evidence type="ECO:0000256" key="5">
    <source>
        <dbReference type="ARBA" id="ARBA00023002"/>
    </source>
</evidence>
<dbReference type="PANTHER" id="PTHR32332:SF20">
    <property type="entry name" value="2-NITROPROPANE DIOXYGENASE-LIKE PROTEIN"/>
    <property type="match status" value="1"/>
</dbReference>
<evidence type="ECO:0000256" key="3">
    <source>
        <dbReference type="ARBA" id="ARBA00022630"/>
    </source>
</evidence>
<keyword evidence="5" id="KW-0560">Oxidoreductase</keyword>
<evidence type="ECO:0000313" key="7">
    <source>
        <dbReference type="Proteomes" id="UP001410648"/>
    </source>
</evidence>
<evidence type="ECO:0000256" key="2">
    <source>
        <dbReference type="ARBA" id="ARBA00013457"/>
    </source>
</evidence>
<dbReference type="InterPro" id="IPR013785">
    <property type="entry name" value="Aldolase_TIM"/>
</dbReference>
<evidence type="ECO:0000256" key="4">
    <source>
        <dbReference type="ARBA" id="ARBA00022643"/>
    </source>
</evidence>
<sequence>MSISKLLNIQYPILKGVMALISTHKLVAGVSEAGGLGILSSINLEAEELREEIRLTRALTSKPIAVNLMMLSKNRDQQVKVIIEENIKILTVSAGSPVVYMEWLKENNIKVIPVVHTVQKALEMEKIGVDAIIAEGSESGGYIGESSTMTLIPQVVSQVKVPVIAAGGIADGRGLVAAFALGALGVQMGTRFLASEECTIPPGLKSALLKATDTSTIVTGRKKGDAIRSLKNEMLEKYVDLEFSETQEANLEELTIGSYRRAVVEGNIETGSLMTGQVAGLITEIKPAKEIVEEIMKEAHDVRESLKI</sequence>
<comment type="caution">
    <text evidence="6">The sequence shown here is derived from an EMBL/GenBank/DDBJ whole genome shotgun (WGS) entry which is preliminary data.</text>
</comment>
<accession>A0ABP3KBX7</accession>
<keyword evidence="7" id="KW-1185">Reference proteome</keyword>
<dbReference type="RefSeq" id="WP_346023824.1">
    <property type="nucleotide sequence ID" value="NZ_BAAADA010000025.1"/>
</dbReference>
<dbReference type="CDD" id="cd04730">
    <property type="entry name" value="NPD_like"/>
    <property type="match status" value="1"/>
</dbReference>
<gene>
    <name evidence="6" type="ORF">GCM10008936_03060</name>
</gene>
<evidence type="ECO:0000313" key="6">
    <source>
        <dbReference type="EMBL" id="GAA0476027.1"/>
    </source>
</evidence>
<dbReference type="SUPFAM" id="SSF51412">
    <property type="entry name" value="Inosine monophosphate dehydrogenase (IMPDH)"/>
    <property type="match status" value="1"/>
</dbReference>
<dbReference type="Gene3D" id="3.20.20.70">
    <property type="entry name" value="Aldolase class I"/>
    <property type="match status" value="1"/>
</dbReference>
<dbReference type="EMBL" id="BAAADA010000025">
    <property type="protein sequence ID" value="GAA0476027.1"/>
    <property type="molecule type" value="Genomic_DNA"/>
</dbReference>
<name>A0ABP3KBX7_9LACT</name>
<dbReference type="InterPro" id="IPR004136">
    <property type="entry name" value="NMO"/>
</dbReference>
<comment type="function">
    <text evidence="1">Nitronate monooxygenase that uses molecular oxygen to catalyze the oxidative denitrification of alkyl nitronates. Acts on propionate 3-nitronate (P3N), the presumed physiological substrate. Probably functions in the detoxification of P3N, a metabolic poison produced by plants and fungi as a defense mechanism.</text>
</comment>
<reference evidence="7" key="1">
    <citation type="journal article" date="2019" name="Int. J. Syst. Evol. Microbiol.">
        <title>The Global Catalogue of Microorganisms (GCM) 10K type strain sequencing project: providing services to taxonomists for standard genome sequencing and annotation.</title>
        <authorList>
            <consortium name="The Broad Institute Genomics Platform"/>
            <consortium name="The Broad Institute Genome Sequencing Center for Infectious Disease"/>
            <person name="Wu L."/>
            <person name="Ma J."/>
        </authorList>
    </citation>
    <scope>NUCLEOTIDE SEQUENCE [LARGE SCALE GENOMIC DNA]</scope>
    <source>
        <strain evidence="7">JCM 14232</strain>
    </source>
</reference>
<keyword evidence="4" id="KW-0288">FMN</keyword>
<keyword evidence="3" id="KW-0285">Flavoprotein</keyword>
<proteinExistence type="predicted"/>
<dbReference type="Proteomes" id="UP001410648">
    <property type="component" value="Unassembled WGS sequence"/>
</dbReference>
<protein>
    <recommendedName>
        <fullName evidence="2">Probable nitronate monooxygenase</fullName>
    </recommendedName>
</protein>